<evidence type="ECO:0000256" key="3">
    <source>
        <dbReference type="ARBA" id="ARBA00023163"/>
    </source>
</evidence>
<organism evidence="6 7">
    <name type="scientific">Hypothenemus hampei</name>
    <name type="common">Coffee berry borer</name>
    <dbReference type="NCBI Taxonomy" id="57062"/>
    <lineage>
        <taxon>Eukaryota</taxon>
        <taxon>Metazoa</taxon>
        <taxon>Ecdysozoa</taxon>
        <taxon>Arthropoda</taxon>
        <taxon>Hexapoda</taxon>
        <taxon>Insecta</taxon>
        <taxon>Pterygota</taxon>
        <taxon>Neoptera</taxon>
        <taxon>Endopterygota</taxon>
        <taxon>Coleoptera</taxon>
        <taxon>Polyphaga</taxon>
        <taxon>Cucujiformia</taxon>
        <taxon>Curculionidae</taxon>
        <taxon>Scolytinae</taxon>
        <taxon>Hypothenemus</taxon>
    </lineage>
</organism>
<dbReference type="EMBL" id="JBDJPC010000008">
    <property type="protein sequence ID" value="KAL1493110.1"/>
    <property type="molecule type" value="Genomic_DNA"/>
</dbReference>
<evidence type="ECO:0000313" key="6">
    <source>
        <dbReference type="EMBL" id="KAL1493110.1"/>
    </source>
</evidence>
<dbReference type="PANTHER" id="PTHR13408:SF0">
    <property type="entry name" value="DNA-DIRECTED RNA POLYMERASE III SUBUNIT RPC4"/>
    <property type="match status" value="1"/>
</dbReference>
<keyword evidence="7" id="KW-1185">Reference proteome</keyword>
<evidence type="ECO:0000256" key="1">
    <source>
        <dbReference type="ARBA" id="ARBA00004123"/>
    </source>
</evidence>
<evidence type="ECO:0000256" key="4">
    <source>
        <dbReference type="ARBA" id="ARBA00023242"/>
    </source>
</evidence>
<evidence type="ECO:0000313" key="7">
    <source>
        <dbReference type="Proteomes" id="UP001566132"/>
    </source>
</evidence>
<keyword evidence="3" id="KW-0804">Transcription</keyword>
<feature type="region of interest" description="Disordered" evidence="5">
    <location>
        <begin position="1"/>
        <end position="46"/>
    </location>
</feature>
<dbReference type="Proteomes" id="UP001566132">
    <property type="component" value="Unassembled WGS sequence"/>
</dbReference>
<dbReference type="InterPro" id="IPR007811">
    <property type="entry name" value="RPC4"/>
</dbReference>
<reference evidence="6 7" key="1">
    <citation type="submission" date="2024-05" db="EMBL/GenBank/DDBJ databases">
        <title>Genetic variation in Jamaican populations of the coffee berry borer (Hypothenemus hampei).</title>
        <authorList>
            <person name="Errbii M."/>
            <person name="Myrie A."/>
        </authorList>
    </citation>
    <scope>NUCLEOTIDE SEQUENCE [LARGE SCALE GENOMIC DNA]</scope>
    <source>
        <strain evidence="6">JA-Hopewell-2020-01-JO</strain>
        <tissue evidence="6">Whole body</tissue>
    </source>
</reference>
<gene>
    <name evidence="6" type="ORF">ABEB36_011236</name>
</gene>
<protein>
    <recommendedName>
        <fullName evidence="8">DNA-directed RNA polymerase III subunit RPC4</fullName>
    </recommendedName>
</protein>
<evidence type="ECO:0000256" key="5">
    <source>
        <dbReference type="SAM" id="MobiDB-lite"/>
    </source>
</evidence>
<dbReference type="PANTHER" id="PTHR13408">
    <property type="entry name" value="DNA-DIRECTED RNA POLYMERASE III"/>
    <property type="match status" value="1"/>
</dbReference>
<dbReference type="AlphaFoldDB" id="A0ABD1EEP6"/>
<comment type="subcellular location">
    <subcellularLocation>
        <location evidence="1">Nucleus</location>
    </subcellularLocation>
</comment>
<dbReference type="GO" id="GO:0005634">
    <property type="term" value="C:nucleus"/>
    <property type="evidence" value="ECO:0007669"/>
    <property type="project" value="UniProtKB-SubCell"/>
</dbReference>
<evidence type="ECO:0008006" key="8">
    <source>
        <dbReference type="Google" id="ProtNLM"/>
    </source>
</evidence>
<dbReference type="GO" id="GO:0000428">
    <property type="term" value="C:DNA-directed RNA polymerase complex"/>
    <property type="evidence" value="ECO:0007669"/>
    <property type="project" value="UniProtKB-KW"/>
</dbReference>
<evidence type="ECO:0000256" key="2">
    <source>
        <dbReference type="ARBA" id="ARBA00022478"/>
    </source>
</evidence>
<keyword evidence="4" id="KW-0539">Nucleus</keyword>
<sequence length="282" mass="32121">MEKRLQSLKLPRDLTLGGSKPKKRFAPNLNVARSKDKKESFYKTEEKPKIKNLKQDGRNTRKNHTKTERFMQSSGIFADGMGSENVNKVAVERHYHHVKHDVSNGITFPKVKKDKVELKKESKLLEEIVGCGSSSDDDEKFLCPIAWNGNNLKDTKVKQKLNPDPYQNSGHFTDYNPALLLWKLPDSFGGKNLRDENNLEGFLDYKLNDMLEGQIGKLRILKSGRIEVTIGNIKYNLESSYLESITEKVVCINTESQEPSSVVLGEIHSHYTVSPNWSDLLE</sequence>
<dbReference type="Pfam" id="PF05132">
    <property type="entry name" value="RNA_pol_Rpc4"/>
    <property type="match status" value="1"/>
</dbReference>
<keyword evidence="2" id="KW-0240">DNA-directed RNA polymerase</keyword>
<name>A0ABD1EEP6_HYPHA</name>
<feature type="compositionally biased region" description="Basic and acidic residues" evidence="5">
    <location>
        <begin position="33"/>
        <end position="46"/>
    </location>
</feature>
<proteinExistence type="predicted"/>
<comment type="caution">
    <text evidence="6">The sequence shown here is derived from an EMBL/GenBank/DDBJ whole genome shotgun (WGS) entry which is preliminary data.</text>
</comment>
<accession>A0ABD1EEP6</accession>